<dbReference type="GO" id="GO:0008360">
    <property type="term" value="P:regulation of cell shape"/>
    <property type="evidence" value="ECO:0007669"/>
    <property type="project" value="UniProtKB-UniRule"/>
</dbReference>
<dbReference type="KEGG" id="pin:Ping_1849"/>
<evidence type="ECO:0000256" key="5">
    <source>
        <dbReference type="ARBA" id="ARBA00022984"/>
    </source>
</evidence>
<evidence type="ECO:0000313" key="9">
    <source>
        <dbReference type="EMBL" id="ABM03626.1"/>
    </source>
</evidence>
<reference evidence="9 10" key="1">
    <citation type="submission" date="2007-01" db="EMBL/GenBank/DDBJ databases">
        <title>Complete sequence of Psychromonas ingrahamii 37.</title>
        <authorList>
            <consortium name="US DOE Joint Genome Institute"/>
            <person name="Copeland A."/>
            <person name="Lucas S."/>
            <person name="Lapidus A."/>
            <person name="Barry K."/>
            <person name="Detter J.C."/>
            <person name="Glavina del Rio T."/>
            <person name="Hammon N."/>
            <person name="Israni S."/>
            <person name="Dalin E."/>
            <person name="Tice H."/>
            <person name="Pitluck S."/>
            <person name="Thompson L.S."/>
            <person name="Brettin T."/>
            <person name="Bruce D."/>
            <person name="Han C."/>
            <person name="Tapia R."/>
            <person name="Schmutz J."/>
            <person name="Larimer F."/>
            <person name="Land M."/>
            <person name="Hauser L."/>
            <person name="Kyrpides N."/>
            <person name="Ivanova N."/>
            <person name="Staley J."/>
            <person name="Richardson P."/>
        </authorList>
    </citation>
    <scope>NUCLEOTIDE SEQUENCE [LARGE SCALE GENOMIC DNA]</scope>
    <source>
        <strain evidence="9 10">37</strain>
    </source>
</reference>
<dbReference type="STRING" id="357804.Ping_1849"/>
<evidence type="ECO:0000256" key="7">
    <source>
        <dbReference type="PROSITE-ProRule" id="PRU01373"/>
    </source>
</evidence>
<dbReference type="UniPathway" id="UPA00219"/>
<dbReference type="EMBL" id="CP000510">
    <property type="protein sequence ID" value="ABM03626.1"/>
    <property type="molecule type" value="Genomic_DNA"/>
</dbReference>
<feature type="domain" description="L,D-TPase catalytic" evidence="8">
    <location>
        <begin position="29"/>
        <end position="165"/>
    </location>
</feature>
<dbReference type="PANTHER" id="PTHR36699:SF1">
    <property type="entry name" value="L,D-TRANSPEPTIDASE YAFK-RELATED"/>
    <property type="match status" value="1"/>
</dbReference>
<dbReference type="InterPro" id="IPR005490">
    <property type="entry name" value="LD_TPept_cat_dom"/>
</dbReference>
<dbReference type="eggNOG" id="COG3034">
    <property type="taxonomic scope" value="Bacteria"/>
</dbReference>
<dbReference type="CDD" id="cd16913">
    <property type="entry name" value="YkuD_like"/>
    <property type="match status" value="1"/>
</dbReference>
<accession>A1SVW1</accession>
<dbReference type="SUPFAM" id="SSF141523">
    <property type="entry name" value="L,D-transpeptidase catalytic domain-like"/>
    <property type="match status" value="1"/>
</dbReference>
<dbReference type="GO" id="GO:0071555">
    <property type="term" value="P:cell wall organization"/>
    <property type="evidence" value="ECO:0007669"/>
    <property type="project" value="UniProtKB-UniRule"/>
</dbReference>
<dbReference type="GO" id="GO:0016740">
    <property type="term" value="F:transferase activity"/>
    <property type="evidence" value="ECO:0007669"/>
    <property type="project" value="UniProtKB-KW"/>
</dbReference>
<evidence type="ECO:0000313" key="10">
    <source>
        <dbReference type="Proteomes" id="UP000000639"/>
    </source>
</evidence>
<dbReference type="PROSITE" id="PS52029">
    <property type="entry name" value="LD_TPASE"/>
    <property type="match status" value="1"/>
</dbReference>
<dbReference type="GO" id="GO:0004180">
    <property type="term" value="F:carboxypeptidase activity"/>
    <property type="evidence" value="ECO:0007669"/>
    <property type="project" value="UniProtKB-ARBA"/>
</dbReference>
<comment type="similarity">
    <text evidence="2">Belongs to the YkuD family.</text>
</comment>
<evidence type="ECO:0000256" key="4">
    <source>
        <dbReference type="ARBA" id="ARBA00022960"/>
    </source>
</evidence>
<dbReference type="Proteomes" id="UP000000639">
    <property type="component" value="Chromosome"/>
</dbReference>
<evidence type="ECO:0000256" key="1">
    <source>
        <dbReference type="ARBA" id="ARBA00004752"/>
    </source>
</evidence>
<dbReference type="InterPro" id="IPR038063">
    <property type="entry name" value="Transpep_catalytic_dom"/>
</dbReference>
<feature type="active site" description="Nucleophile" evidence="7">
    <location>
        <position position="141"/>
    </location>
</feature>
<evidence type="ECO:0000256" key="3">
    <source>
        <dbReference type="ARBA" id="ARBA00022679"/>
    </source>
</evidence>
<keyword evidence="4 7" id="KW-0133">Cell shape</keyword>
<name>A1SVW1_PSYIN</name>
<evidence type="ECO:0000256" key="6">
    <source>
        <dbReference type="ARBA" id="ARBA00023316"/>
    </source>
</evidence>
<feature type="active site" description="Proton donor/acceptor" evidence="7">
    <location>
        <position position="119"/>
    </location>
</feature>
<evidence type="ECO:0000259" key="8">
    <source>
        <dbReference type="PROSITE" id="PS52029"/>
    </source>
</evidence>
<keyword evidence="6 7" id="KW-0961">Cell wall biogenesis/degradation</keyword>
<protein>
    <recommendedName>
        <fullName evidence="8">L,D-TPase catalytic domain-containing protein</fullName>
    </recommendedName>
</protein>
<dbReference type="Gene3D" id="2.40.440.10">
    <property type="entry name" value="L,D-transpeptidase catalytic domain-like"/>
    <property type="match status" value="1"/>
</dbReference>
<dbReference type="MEROPS" id="C82.A01"/>
<sequence>MGIMKNLFIIILFMLPLIAGANTLLPLADQVVVEKSKRKMYLIKQGVVYREYPIALGYRPIGHKGKEGDKRTPEGRYIIDYRNPESRFYLSLHINYPSEKDLQSAADNNVSPGGEIFIHGQPNNTKHHPSKFRGRDWTDGCIAITNQDIKQFWTLVKDGTPIEIRP</sequence>
<comment type="pathway">
    <text evidence="1 7">Cell wall biogenesis; peptidoglycan biosynthesis.</text>
</comment>
<dbReference type="AlphaFoldDB" id="A1SVW1"/>
<dbReference type="GO" id="GO:0009252">
    <property type="term" value="P:peptidoglycan biosynthetic process"/>
    <property type="evidence" value="ECO:0007669"/>
    <property type="project" value="UniProtKB-UniPathway"/>
</dbReference>
<evidence type="ECO:0000256" key="2">
    <source>
        <dbReference type="ARBA" id="ARBA00005992"/>
    </source>
</evidence>
<keyword evidence="5 7" id="KW-0573">Peptidoglycan synthesis</keyword>
<keyword evidence="10" id="KW-1185">Reference proteome</keyword>
<dbReference type="Pfam" id="PF03734">
    <property type="entry name" value="YkuD"/>
    <property type="match status" value="1"/>
</dbReference>
<gene>
    <name evidence="9" type="ordered locus">Ping_1849</name>
</gene>
<keyword evidence="3" id="KW-0808">Transferase</keyword>
<organism evidence="9 10">
    <name type="scientific">Psychromonas ingrahamii (strain DSM 17664 / CCUG 51855 / 37)</name>
    <dbReference type="NCBI Taxonomy" id="357804"/>
    <lineage>
        <taxon>Bacteria</taxon>
        <taxon>Pseudomonadati</taxon>
        <taxon>Pseudomonadota</taxon>
        <taxon>Gammaproteobacteria</taxon>
        <taxon>Alteromonadales</taxon>
        <taxon>Psychromonadaceae</taxon>
        <taxon>Psychromonas</taxon>
    </lineage>
</organism>
<dbReference type="PANTHER" id="PTHR36699">
    <property type="entry name" value="LD-TRANSPEPTIDASE"/>
    <property type="match status" value="1"/>
</dbReference>
<proteinExistence type="inferred from homology"/>
<dbReference type="HOGENOM" id="CLU_102842_0_1_6"/>